<keyword evidence="1" id="KW-0802">TPR repeat</keyword>
<keyword evidence="2" id="KW-0732">Signal</keyword>
<dbReference type="GO" id="GO:0042834">
    <property type="term" value="F:peptidoglycan binding"/>
    <property type="evidence" value="ECO:0007669"/>
    <property type="project" value="InterPro"/>
</dbReference>
<dbReference type="InterPro" id="IPR019734">
    <property type="entry name" value="TPR_rpt"/>
</dbReference>
<organism evidence="4 5">
    <name type="scientific">Sphingomonas ginkgonis</name>
    <dbReference type="NCBI Taxonomy" id="2315330"/>
    <lineage>
        <taxon>Bacteria</taxon>
        <taxon>Pseudomonadati</taxon>
        <taxon>Pseudomonadota</taxon>
        <taxon>Alphaproteobacteria</taxon>
        <taxon>Sphingomonadales</taxon>
        <taxon>Sphingomonadaceae</taxon>
        <taxon>Sphingomonas</taxon>
    </lineage>
</organism>
<proteinExistence type="predicted"/>
<feature type="chain" id="PRO_5019397054" evidence="2">
    <location>
        <begin position="20"/>
        <end position="439"/>
    </location>
</feature>
<dbReference type="PROSITE" id="PS50005">
    <property type="entry name" value="TPR"/>
    <property type="match status" value="1"/>
</dbReference>
<dbReference type="PROSITE" id="PS51257">
    <property type="entry name" value="PROKAR_LIPOPROTEIN"/>
    <property type="match status" value="1"/>
</dbReference>
<dbReference type="OrthoDB" id="7388953at2"/>
<keyword evidence="5" id="KW-1185">Reference proteome</keyword>
<dbReference type="Gene3D" id="3.30.70.1070">
    <property type="entry name" value="Sporulation related repeat"/>
    <property type="match status" value="1"/>
</dbReference>
<evidence type="ECO:0000256" key="1">
    <source>
        <dbReference type="PROSITE-ProRule" id="PRU00339"/>
    </source>
</evidence>
<dbReference type="Pfam" id="PF14559">
    <property type="entry name" value="TPR_19"/>
    <property type="match status" value="1"/>
</dbReference>
<comment type="caution">
    <text evidence="4">The sequence shown here is derived from an EMBL/GenBank/DDBJ whole genome shotgun (WGS) entry which is preliminary data.</text>
</comment>
<evidence type="ECO:0000256" key="2">
    <source>
        <dbReference type="SAM" id="SignalP"/>
    </source>
</evidence>
<dbReference type="InterPro" id="IPR011990">
    <property type="entry name" value="TPR-like_helical_dom_sf"/>
</dbReference>
<sequence length="439" mass="44040">MTTPLRAALSALAVSTVLAGCAGPGSRQPQSASADGSRIGLATRAQAALMSGNGAAAVDLAEQAVAGKPDNAQFRALLGSSYMAAGRFASAEAAFRDSLSLDPSDSSVAMKLALSLVAEGKKDQALGLLDQLRSSGDAADVGLAMALAGQPGNAVAVLQEAAAQPGADARVRQNLALAHGLAGDWAQARVVAAQDLPAAALDSRLQQWMGFAHPATTASQVASLIGVTPAASDPGQPVRLALTQPASPVRLAQAAPVAAAPADVAAPVAVTDNSTVLPLPAPAAVAAAAPMPDIATAAPRAIAPAPVVQAAAEPYVQVRKLGRAFRPASYTPKGALLRPAVMPRLSPQGGAVVQLGAYGSPDRVAAAWNAAARRYPSLKRYQPASARFSGPRGTVYRLSLSGFPSEGAALRLCGSLRSAGGSCFVRRVAGDAPVQMASR</sequence>
<dbReference type="Pfam" id="PF05036">
    <property type="entry name" value="SPOR"/>
    <property type="match status" value="1"/>
</dbReference>
<dbReference type="InterPro" id="IPR036680">
    <property type="entry name" value="SPOR-like_sf"/>
</dbReference>
<dbReference type="Proteomes" id="UP000274661">
    <property type="component" value="Unassembled WGS sequence"/>
</dbReference>
<evidence type="ECO:0000259" key="3">
    <source>
        <dbReference type="PROSITE" id="PS51724"/>
    </source>
</evidence>
<feature type="repeat" description="TPR" evidence="1">
    <location>
        <begin position="72"/>
        <end position="105"/>
    </location>
</feature>
<dbReference type="SUPFAM" id="SSF48452">
    <property type="entry name" value="TPR-like"/>
    <property type="match status" value="1"/>
</dbReference>
<feature type="signal peptide" evidence="2">
    <location>
        <begin position="1"/>
        <end position="19"/>
    </location>
</feature>
<dbReference type="EMBL" id="RWJF01000001">
    <property type="protein sequence ID" value="RST31177.1"/>
    <property type="molecule type" value="Genomic_DNA"/>
</dbReference>
<protein>
    <submittedName>
        <fullName evidence="4">SPOR domain-containing protein</fullName>
    </submittedName>
</protein>
<name>A0A429VBF5_9SPHN</name>
<dbReference type="SUPFAM" id="SSF110997">
    <property type="entry name" value="Sporulation related repeat"/>
    <property type="match status" value="1"/>
</dbReference>
<reference evidence="4 5" key="1">
    <citation type="submission" date="2018-12" db="EMBL/GenBank/DDBJ databases">
        <title>Sphingomonas sp. HMF7854 Genome sequencing and assembly.</title>
        <authorList>
            <person name="Cha I."/>
            <person name="Kang H."/>
            <person name="Kim H."/>
            <person name="Kang J."/>
            <person name="Joh K."/>
        </authorList>
    </citation>
    <scope>NUCLEOTIDE SEQUENCE [LARGE SCALE GENOMIC DNA]</scope>
    <source>
        <strain evidence="4 5">HMF7854</strain>
    </source>
</reference>
<dbReference type="PROSITE" id="PS51724">
    <property type="entry name" value="SPOR"/>
    <property type="match status" value="1"/>
</dbReference>
<evidence type="ECO:0000313" key="4">
    <source>
        <dbReference type="EMBL" id="RST31177.1"/>
    </source>
</evidence>
<gene>
    <name evidence="4" type="ORF">HMF7854_10265</name>
</gene>
<evidence type="ECO:0000313" key="5">
    <source>
        <dbReference type="Proteomes" id="UP000274661"/>
    </source>
</evidence>
<accession>A0A429VBF5</accession>
<dbReference type="InterPro" id="IPR007730">
    <property type="entry name" value="SPOR-like_dom"/>
</dbReference>
<feature type="domain" description="SPOR" evidence="3">
    <location>
        <begin position="345"/>
        <end position="428"/>
    </location>
</feature>
<dbReference type="RefSeq" id="WP_126719009.1">
    <property type="nucleotide sequence ID" value="NZ_RWJF01000001.1"/>
</dbReference>
<dbReference type="Gene3D" id="1.25.40.10">
    <property type="entry name" value="Tetratricopeptide repeat domain"/>
    <property type="match status" value="1"/>
</dbReference>
<dbReference type="SMART" id="SM00028">
    <property type="entry name" value="TPR"/>
    <property type="match status" value="2"/>
</dbReference>
<dbReference type="AlphaFoldDB" id="A0A429VBF5"/>